<evidence type="ECO:0000313" key="6">
    <source>
        <dbReference type="Proteomes" id="UP000886653"/>
    </source>
</evidence>
<dbReference type="SUPFAM" id="SSF89550">
    <property type="entry name" value="PHP domain-like"/>
    <property type="match status" value="1"/>
</dbReference>
<feature type="compositionally biased region" description="Basic and acidic residues" evidence="4">
    <location>
        <begin position="32"/>
        <end position="41"/>
    </location>
</feature>
<organism evidence="5 6">
    <name type="scientific">Cronartium quercuum f. sp. fusiforme G11</name>
    <dbReference type="NCBI Taxonomy" id="708437"/>
    <lineage>
        <taxon>Eukaryota</taxon>
        <taxon>Fungi</taxon>
        <taxon>Dikarya</taxon>
        <taxon>Basidiomycota</taxon>
        <taxon>Pucciniomycotina</taxon>
        <taxon>Pucciniomycetes</taxon>
        <taxon>Pucciniales</taxon>
        <taxon>Coleosporiaceae</taxon>
        <taxon>Cronartium</taxon>
    </lineage>
</organism>
<dbReference type="InterPro" id="IPR016195">
    <property type="entry name" value="Pol/histidinol_Pase-like"/>
</dbReference>
<keyword evidence="6" id="KW-1185">Reference proteome</keyword>
<dbReference type="PANTHER" id="PTHR13031">
    <property type="entry name" value="RIBONUCLEASE P SUBUNIT P30"/>
    <property type="match status" value="1"/>
</dbReference>
<dbReference type="Proteomes" id="UP000886653">
    <property type="component" value="Unassembled WGS sequence"/>
</dbReference>
<dbReference type="Pfam" id="PF01876">
    <property type="entry name" value="RNase_P_p30"/>
    <property type="match status" value="1"/>
</dbReference>
<proteinExistence type="inferred from homology"/>
<protein>
    <submittedName>
        <fullName evidence="5">Uncharacterized protein</fullName>
    </submittedName>
</protein>
<comment type="similarity">
    <text evidence="2">Belongs to the eukaryotic/archaeal RNase P protein component 3 family.</text>
</comment>
<evidence type="ECO:0000256" key="3">
    <source>
        <dbReference type="ARBA" id="ARBA00022694"/>
    </source>
</evidence>
<dbReference type="OrthoDB" id="17948at2759"/>
<dbReference type="GO" id="GO:0008033">
    <property type="term" value="P:tRNA processing"/>
    <property type="evidence" value="ECO:0007669"/>
    <property type="project" value="UniProtKB-KW"/>
</dbReference>
<keyword evidence="3" id="KW-0819">tRNA processing</keyword>
<dbReference type="InterPro" id="IPR002738">
    <property type="entry name" value="RNase_P_p30"/>
</dbReference>
<gene>
    <name evidence="5" type="ORF">CROQUDRAFT_48671</name>
</gene>
<comment type="caution">
    <text evidence="5">The sequence shown here is derived from an EMBL/GenBank/DDBJ whole genome shotgun (WGS) entry which is preliminary data.</text>
</comment>
<sequence>MYADLNIPWPTSHLIHLFKQQTGQQARKGKGKATEPKESVDVWKGVEEEEKKRLREQVECAIRLGYSVIAFNLIIPQNFDPLLLQAHFPFASTQPPFPDLDPRTAPGVSQNGYGRTILQLSRLTMVMDETVAGGGKGVFGFSTSQSTYLSKYSLLSALPLDAGAFSHACLSLSPPTASGIDIITLDLCSSPKLPFQMSLSTVSKALEHNIGFEICYSPTTTLKSVKAIYSAYTFPCLVFPQANTNNSVPHPVRRNLVAGAKDLIRVTNRGRGLIFSSAATQWAELRAPDDIANFGNVLGLSQDAARRALTSNPKSIVSKAISTRQTHKGVVSNPVVVTISTPTTTETPHPPPGPSHEGLLPGDQSTTSDVQMHVTSTSEPVLKRVGSPSVPESAGEDETVTNPPKKKRKTIANQDGDVPSK</sequence>
<feature type="compositionally biased region" description="Polar residues" evidence="4">
    <location>
        <begin position="363"/>
        <end position="379"/>
    </location>
</feature>
<evidence type="ECO:0000256" key="4">
    <source>
        <dbReference type="SAM" id="MobiDB-lite"/>
    </source>
</evidence>
<dbReference type="EMBL" id="MU167316">
    <property type="protein sequence ID" value="KAG0143562.1"/>
    <property type="molecule type" value="Genomic_DNA"/>
</dbReference>
<dbReference type="PANTHER" id="PTHR13031:SF0">
    <property type="entry name" value="RIBONUCLEASE P PROTEIN SUBUNIT P30"/>
    <property type="match status" value="1"/>
</dbReference>
<reference evidence="5" key="1">
    <citation type="submission" date="2013-11" db="EMBL/GenBank/DDBJ databases">
        <title>Genome sequence of the fusiform rust pathogen reveals effectors for host alternation and coevolution with pine.</title>
        <authorList>
            <consortium name="DOE Joint Genome Institute"/>
            <person name="Smith K."/>
            <person name="Pendleton A."/>
            <person name="Kubisiak T."/>
            <person name="Anderson C."/>
            <person name="Salamov A."/>
            <person name="Aerts A."/>
            <person name="Riley R."/>
            <person name="Clum A."/>
            <person name="Lindquist E."/>
            <person name="Ence D."/>
            <person name="Campbell M."/>
            <person name="Kronenberg Z."/>
            <person name="Feau N."/>
            <person name="Dhillon B."/>
            <person name="Hamelin R."/>
            <person name="Burleigh J."/>
            <person name="Smith J."/>
            <person name="Yandell M."/>
            <person name="Nelson C."/>
            <person name="Grigoriev I."/>
            <person name="Davis J."/>
        </authorList>
    </citation>
    <scope>NUCLEOTIDE SEQUENCE</scope>
    <source>
        <strain evidence="5">G11</strain>
    </source>
</reference>
<accession>A0A9P6NDF3</accession>
<dbReference type="Gene3D" id="3.20.20.140">
    <property type="entry name" value="Metal-dependent hydrolases"/>
    <property type="match status" value="1"/>
</dbReference>
<feature type="region of interest" description="Disordered" evidence="4">
    <location>
        <begin position="340"/>
        <end position="421"/>
    </location>
</feature>
<evidence type="ECO:0000313" key="5">
    <source>
        <dbReference type="EMBL" id="KAG0143562.1"/>
    </source>
</evidence>
<dbReference type="GO" id="GO:0005655">
    <property type="term" value="C:nucleolar ribonuclease P complex"/>
    <property type="evidence" value="ECO:0007669"/>
    <property type="project" value="TreeGrafter"/>
</dbReference>
<name>A0A9P6NDF3_9BASI</name>
<evidence type="ECO:0000256" key="1">
    <source>
        <dbReference type="ARBA" id="ARBA00004123"/>
    </source>
</evidence>
<evidence type="ECO:0000256" key="2">
    <source>
        <dbReference type="ARBA" id="ARBA00007331"/>
    </source>
</evidence>
<feature type="region of interest" description="Disordered" evidence="4">
    <location>
        <begin position="20"/>
        <end position="41"/>
    </location>
</feature>
<comment type="subcellular location">
    <subcellularLocation>
        <location evidence="1">Nucleus</location>
    </subcellularLocation>
</comment>
<dbReference type="GO" id="GO:0003723">
    <property type="term" value="F:RNA binding"/>
    <property type="evidence" value="ECO:0007669"/>
    <property type="project" value="TreeGrafter"/>
</dbReference>
<dbReference type="AlphaFoldDB" id="A0A9P6NDF3"/>